<reference evidence="2 3" key="1">
    <citation type="submission" date="2016-08" db="EMBL/GenBank/DDBJ databases">
        <title>A Parts List for Fungal Cellulosomes Revealed by Comparative Genomics.</title>
        <authorList>
            <consortium name="DOE Joint Genome Institute"/>
            <person name="Haitjema C.H."/>
            <person name="Gilmore S.P."/>
            <person name="Henske J.K."/>
            <person name="Solomon K.V."/>
            <person name="De Groot R."/>
            <person name="Kuo A."/>
            <person name="Mondo S.J."/>
            <person name="Salamov A.A."/>
            <person name="Labutti K."/>
            <person name="Zhao Z."/>
            <person name="Chiniquy J."/>
            <person name="Barry K."/>
            <person name="Brewer H.M."/>
            <person name="Purvine S.O."/>
            <person name="Wright A.T."/>
            <person name="Boxma B."/>
            <person name="Van Alen T."/>
            <person name="Hackstein J.H."/>
            <person name="Baker S.E."/>
            <person name="Grigoriev I.V."/>
            <person name="O'Malley M.A."/>
        </authorList>
    </citation>
    <scope>NUCLEOTIDE SEQUENCE [LARGE SCALE GENOMIC DNA]</scope>
    <source>
        <strain evidence="2 3">G1</strain>
    </source>
</reference>
<gene>
    <name evidence="2" type="ORF">LY90DRAFT_509454</name>
</gene>
<dbReference type="AlphaFoldDB" id="A0A1Y2CFZ5"/>
<organism evidence="2 3">
    <name type="scientific">Neocallimastix californiae</name>
    <dbReference type="NCBI Taxonomy" id="1754190"/>
    <lineage>
        <taxon>Eukaryota</taxon>
        <taxon>Fungi</taxon>
        <taxon>Fungi incertae sedis</taxon>
        <taxon>Chytridiomycota</taxon>
        <taxon>Chytridiomycota incertae sedis</taxon>
        <taxon>Neocallimastigomycetes</taxon>
        <taxon>Neocallimastigales</taxon>
        <taxon>Neocallimastigaceae</taxon>
        <taxon>Neocallimastix</taxon>
    </lineage>
</organism>
<evidence type="ECO:0000313" key="3">
    <source>
        <dbReference type="Proteomes" id="UP000193920"/>
    </source>
</evidence>
<dbReference type="Proteomes" id="UP000193920">
    <property type="component" value="Unassembled WGS sequence"/>
</dbReference>
<comment type="caution">
    <text evidence="2">The sequence shown here is derived from an EMBL/GenBank/DDBJ whole genome shotgun (WGS) entry which is preliminary data.</text>
</comment>
<proteinExistence type="predicted"/>
<evidence type="ECO:0000256" key="1">
    <source>
        <dbReference type="SAM" id="SignalP"/>
    </source>
</evidence>
<name>A0A1Y2CFZ5_9FUNG</name>
<accession>A0A1Y2CFZ5</accession>
<evidence type="ECO:0008006" key="4">
    <source>
        <dbReference type="Google" id="ProtNLM"/>
    </source>
</evidence>
<feature type="signal peptide" evidence="1">
    <location>
        <begin position="1"/>
        <end position="21"/>
    </location>
</feature>
<sequence length="524" mass="59171">MKVFQKVVIFLLSNIISTALAHEGIHITNNPIQCKDSKDPIYILDENSLGVIGHGNHNYIPVCPEDVPNIKSNSKRSLFHKAKKFHHNFHDGQRHNVEYDKPNINKIVDVIENKNVTAKNSLDTLDEFDLDDDQDEYEDEIQPSSAFEIQFYCQATPNICEKAKNSFEKATQKIAIALKIKTQIIVQASLYSFCEVKGDSNCGNNSSIGSAAASAYHILSNNGTKFLYPQPLVKQMDDVGVYLATDITSDFNSDYSFYFSGDPVIEDGQIDFEYVVIHELIHGMGFATGFQKYFSLVAKVIDDQDFLSPGLSLINNTYVSNWRSIQIFDKSVVSTVNNVSLNTYNNDIMKFTSTSGLVSPLQYHNEFIRSVGPYKAAKRVLEVASNKTGSLVFQTSKGDRINLYTKENEFLQGTSIAHLSDEFKYSSDFIMISDVSPLQGKTISMMYDEYGKDKNGKRHEYGAIGPSVLKILNEIGWEIADPPPNIYKFYDDPLTVTVVSDAKLKYNINHYYILFFSIIFFLYN</sequence>
<keyword evidence="3" id="KW-1185">Reference proteome</keyword>
<feature type="chain" id="PRO_5011988195" description="Sequence orphan" evidence="1">
    <location>
        <begin position="22"/>
        <end position="524"/>
    </location>
</feature>
<protein>
    <recommendedName>
        <fullName evidence="4">Sequence orphan</fullName>
    </recommendedName>
</protein>
<dbReference type="OrthoDB" id="73465at2759"/>
<evidence type="ECO:0000313" key="2">
    <source>
        <dbReference type="EMBL" id="ORY45837.1"/>
    </source>
</evidence>
<dbReference type="STRING" id="1754190.A0A1Y2CFZ5"/>
<dbReference type="EMBL" id="MCOG01000110">
    <property type="protein sequence ID" value="ORY45837.1"/>
    <property type="molecule type" value="Genomic_DNA"/>
</dbReference>
<keyword evidence="1" id="KW-0732">Signal</keyword>